<name>A0A8E1R2V4_9BACT</name>
<sequence length="389" mass="45607">MEPKNEKELNNIVEKIEGKKKGFNLFMSMFNWYNEKYLHSSFISMMLSLDERYLKLFIEEIKKNDDKGNFCVEDFYKCVVFPNINNHAEKLNIDILITSKTTNKVIIIENKTFAKDRIVDGNPQLLGYGKKIIKSAEFKNIRDEKNIYYVYLSLRGVFPSEKEEFKDKNLITISYDKNIRNWIKKCSGLETDGFKKSLMQQYLDMIDFALPDVKDILDLKRLVAEILDDAFSMYTSEENKDVDFKFKDAKFKDAMKHVMWHTIDDFITDLIKKMARIEGITFNIPVSNGEFQINKTDLHQKITRMAHNHTGNADVPFNYKGESYNICFSSKGIELSIDDEKSKEIDYLSGINFCNFKCRETFDMINKDEANIEIEKVIDKIKSKLNITE</sequence>
<dbReference type="Pfam" id="PF14281">
    <property type="entry name" value="PDDEXK_4"/>
    <property type="match status" value="1"/>
</dbReference>
<comment type="caution">
    <text evidence="1">The sequence shown here is derived from an EMBL/GenBank/DDBJ whole genome shotgun (WGS) entry which is preliminary data.</text>
</comment>
<proteinExistence type="predicted"/>
<dbReference type="AlphaFoldDB" id="A0A8E1R2V4"/>
<evidence type="ECO:0008006" key="3">
    <source>
        <dbReference type="Google" id="ProtNLM"/>
    </source>
</evidence>
<organism evidence="1 2">
    <name type="scientific">Xylanibacter rarus</name>
    <dbReference type="NCBI Taxonomy" id="1676614"/>
    <lineage>
        <taxon>Bacteria</taxon>
        <taxon>Pseudomonadati</taxon>
        <taxon>Bacteroidota</taxon>
        <taxon>Bacteroidia</taxon>
        <taxon>Bacteroidales</taxon>
        <taxon>Prevotellaceae</taxon>
        <taxon>Xylanibacter</taxon>
    </lineage>
</organism>
<dbReference type="OrthoDB" id="6346224at2"/>
<keyword evidence="2" id="KW-1185">Reference proteome</keyword>
<accession>A0A8E1R2V4</accession>
<dbReference type="RefSeq" id="WP_053397702.1">
    <property type="nucleotide sequence ID" value="NZ_LFQU01000003.1"/>
</dbReference>
<dbReference type="Proteomes" id="UP000036951">
    <property type="component" value="Unassembled WGS sequence"/>
</dbReference>
<evidence type="ECO:0000313" key="1">
    <source>
        <dbReference type="EMBL" id="KOO69312.1"/>
    </source>
</evidence>
<reference evidence="1 2" key="1">
    <citation type="submission" date="2015-06" db="EMBL/GenBank/DDBJ databases">
        <title>Prevotella sp. 109, sp. nov., a novel member of the family Prevotellaceae isolated from human faeces.</title>
        <authorList>
            <person name="Shkoporov A.N."/>
            <person name="Chaplin A.V."/>
            <person name="Kafarskaia L.I."/>
            <person name="Efimov B.A."/>
        </authorList>
    </citation>
    <scope>NUCLEOTIDE SEQUENCE [LARGE SCALE GENOMIC DNA]</scope>
    <source>
        <strain evidence="1 2">109</strain>
    </source>
</reference>
<protein>
    <recommendedName>
        <fullName evidence="3">PD-(D/E)XK nuclease superfamily protein</fullName>
    </recommendedName>
</protein>
<dbReference type="EMBL" id="LFQU01000003">
    <property type="protein sequence ID" value="KOO69312.1"/>
    <property type="molecule type" value="Genomic_DNA"/>
</dbReference>
<dbReference type="InterPro" id="IPR029470">
    <property type="entry name" value="PDDEXK_4"/>
</dbReference>
<evidence type="ECO:0000313" key="2">
    <source>
        <dbReference type="Proteomes" id="UP000036951"/>
    </source>
</evidence>
<gene>
    <name evidence="1" type="ORF">ACU52_02890</name>
</gene>